<reference evidence="2" key="1">
    <citation type="journal article" date="2023" name="Mol. Phylogenet. Evol.">
        <title>Genome-scale phylogeny and comparative genomics of the fungal order Sordariales.</title>
        <authorList>
            <person name="Hensen N."/>
            <person name="Bonometti L."/>
            <person name="Westerberg I."/>
            <person name="Brannstrom I.O."/>
            <person name="Guillou S."/>
            <person name="Cros-Aarteil S."/>
            <person name="Calhoun S."/>
            <person name="Haridas S."/>
            <person name="Kuo A."/>
            <person name="Mondo S."/>
            <person name="Pangilinan J."/>
            <person name="Riley R."/>
            <person name="LaButti K."/>
            <person name="Andreopoulos B."/>
            <person name="Lipzen A."/>
            <person name="Chen C."/>
            <person name="Yan M."/>
            <person name="Daum C."/>
            <person name="Ng V."/>
            <person name="Clum A."/>
            <person name="Steindorff A."/>
            <person name="Ohm R.A."/>
            <person name="Martin F."/>
            <person name="Silar P."/>
            <person name="Natvig D.O."/>
            <person name="Lalanne C."/>
            <person name="Gautier V."/>
            <person name="Ament-Velasquez S.L."/>
            <person name="Kruys A."/>
            <person name="Hutchinson M.I."/>
            <person name="Powell A.J."/>
            <person name="Barry K."/>
            <person name="Miller A.N."/>
            <person name="Grigoriev I.V."/>
            <person name="Debuchy R."/>
            <person name="Gladieux P."/>
            <person name="Hiltunen Thoren M."/>
            <person name="Johannesson H."/>
        </authorList>
    </citation>
    <scope>NUCLEOTIDE SEQUENCE</scope>
    <source>
        <strain evidence="2">CBS 168.71</strain>
    </source>
</reference>
<gene>
    <name evidence="2" type="ORF">B0H64DRAFT_167358</name>
</gene>
<name>A0AAE0HHH7_9PEZI</name>
<dbReference type="RefSeq" id="XP_062659821.1">
    <property type="nucleotide sequence ID" value="XM_062798707.1"/>
</dbReference>
<evidence type="ECO:0000313" key="3">
    <source>
        <dbReference type="Proteomes" id="UP001278766"/>
    </source>
</evidence>
<dbReference type="GeneID" id="87835655"/>
<proteinExistence type="predicted"/>
<protein>
    <submittedName>
        <fullName evidence="2">Uncharacterized protein</fullName>
    </submittedName>
</protein>
<organism evidence="2 3">
    <name type="scientific">Chaetomium fimeti</name>
    <dbReference type="NCBI Taxonomy" id="1854472"/>
    <lineage>
        <taxon>Eukaryota</taxon>
        <taxon>Fungi</taxon>
        <taxon>Dikarya</taxon>
        <taxon>Ascomycota</taxon>
        <taxon>Pezizomycotina</taxon>
        <taxon>Sordariomycetes</taxon>
        <taxon>Sordariomycetidae</taxon>
        <taxon>Sordariales</taxon>
        <taxon>Chaetomiaceae</taxon>
        <taxon>Chaetomium</taxon>
    </lineage>
</organism>
<evidence type="ECO:0000256" key="1">
    <source>
        <dbReference type="SAM" id="MobiDB-lite"/>
    </source>
</evidence>
<comment type="caution">
    <text evidence="2">The sequence shown here is derived from an EMBL/GenBank/DDBJ whole genome shotgun (WGS) entry which is preliminary data.</text>
</comment>
<dbReference type="EMBL" id="JAUEPN010000004">
    <property type="protein sequence ID" value="KAK3296307.1"/>
    <property type="molecule type" value="Genomic_DNA"/>
</dbReference>
<evidence type="ECO:0000313" key="2">
    <source>
        <dbReference type="EMBL" id="KAK3296307.1"/>
    </source>
</evidence>
<reference evidence="2" key="2">
    <citation type="submission" date="2023-06" db="EMBL/GenBank/DDBJ databases">
        <authorList>
            <consortium name="Lawrence Berkeley National Laboratory"/>
            <person name="Haridas S."/>
            <person name="Hensen N."/>
            <person name="Bonometti L."/>
            <person name="Westerberg I."/>
            <person name="Brannstrom I.O."/>
            <person name="Guillou S."/>
            <person name="Cros-Aarteil S."/>
            <person name="Calhoun S."/>
            <person name="Kuo A."/>
            <person name="Mondo S."/>
            <person name="Pangilinan J."/>
            <person name="Riley R."/>
            <person name="Labutti K."/>
            <person name="Andreopoulos B."/>
            <person name="Lipzen A."/>
            <person name="Chen C."/>
            <person name="Yanf M."/>
            <person name="Daum C."/>
            <person name="Ng V."/>
            <person name="Clum A."/>
            <person name="Steindorff A."/>
            <person name="Ohm R."/>
            <person name="Martin F."/>
            <person name="Silar P."/>
            <person name="Natvig D."/>
            <person name="Lalanne C."/>
            <person name="Gautier V."/>
            <person name="Ament-Velasquez S.L."/>
            <person name="Kruys A."/>
            <person name="Hutchinson M.I."/>
            <person name="Powell A.J."/>
            <person name="Barry K."/>
            <person name="Miller A.N."/>
            <person name="Grigoriev I.V."/>
            <person name="Debuchy R."/>
            <person name="Gladieux P."/>
            <person name="Thoren M.H."/>
            <person name="Johannesson H."/>
        </authorList>
    </citation>
    <scope>NUCLEOTIDE SEQUENCE</scope>
    <source>
        <strain evidence="2">CBS 168.71</strain>
    </source>
</reference>
<feature type="region of interest" description="Disordered" evidence="1">
    <location>
        <begin position="186"/>
        <end position="217"/>
    </location>
</feature>
<dbReference type="AlphaFoldDB" id="A0AAE0HHH7"/>
<accession>A0AAE0HHH7</accession>
<dbReference type="Proteomes" id="UP001278766">
    <property type="component" value="Unassembled WGS sequence"/>
</dbReference>
<keyword evidence="3" id="KW-1185">Reference proteome</keyword>
<sequence>MRSSLGEGRSSPQIAVVRSLNTPGTQGVQKGIRGDPGSFHHKGYSSIHPRLVPASCTPSGVQCEDLRASFPRVAAVFGGPWCGWLTHPPLTCTQPTRCEDAGDIEGWGWFKPFNPCFHVVITNTTRIKGTSGKRAGSTMHRSTAICLHSQLVPRLSSRVPSPPCAERRQAKRKRWMQASQLRLKKLGASSDQSDLDREDESRSAGRAAQVTNGRSCHSHLVTPAARKLQNASPSRLRNRVRTGEVRLI</sequence>